<dbReference type="Proteomes" id="UP001152519">
    <property type="component" value="Unassembled WGS sequence"/>
</dbReference>
<comment type="caution">
    <text evidence="2">The sequence shown here is derived from an EMBL/GenBank/DDBJ whole genome shotgun (WGS) entry which is preliminary data.</text>
</comment>
<evidence type="ECO:0000313" key="3">
    <source>
        <dbReference type="Proteomes" id="UP001152519"/>
    </source>
</evidence>
<gene>
    <name evidence="2" type="ORF">SCOCK_10065</name>
</gene>
<organism evidence="2 3">
    <name type="scientific">Actinacidiphila cocklensis</name>
    <dbReference type="NCBI Taxonomy" id="887465"/>
    <lineage>
        <taxon>Bacteria</taxon>
        <taxon>Bacillati</taxon>
        <taxon>Actinomycetota</taxon>
        <taxon>Actinomycetes</taxon>
        <taxon>Kitasatosporales</taxon>
        <taxon>Streptomycetaceae</taxon>
        <taxon>Actinacidiphila</taxon>
    </lineage>
</organism>
<dbReference type="AlphaFoldDB" id="A0A9W4GNJ0"/>
<sequence>MGFSGVSQEAPLDSHYPADRAAPPHAAATAPATAAGPAADATFCDLRIAHSSSAHRVCSCGAPGRRRPSVGDWPWICFTFGWQARRISLPGASTC</sequence>
<keyword evidence="3" id="KW-1185">Reference proteome</keyword>
<proteinExistence type="predicted"/>
<protein>
    <submittedName>
        <fullName evidence="2">Uncharacterized protein</fullName>
    </submittedName>
</protein>
<feature type="region of interest" description="Disordered" evidence="1">
    <location>
        <begin position="1"/>
        <end position="33"/>
    </location>
</feature>
<accession>A0A9W4GNJ0</accession>
<dbReference type="EMBL" id="CAJSLV010000001">
    <property type="protein sequence ID" value="CAG6390597.1"/>
    <property type="molecule type" value="Genomic_DNA"/>
</dbReference>
<name>A0A9W4GNJ0_9ACTN</name>
<evidence type="ECO:0000256" key="1">
    <source>
        <dbReference type="SAM" id="MobiDB-lite"/>
    </source>
</evidence>
<evidence type="ECO:0000313" key="2">
    <source>
        <dbReference type="EMBL" id="CAG6390597.1"/>
    </source>
</evidence>
<reference evidence="2" key="1">
    <citation type="submission" date="2021-05" db="EMBL/GenBank/DDBJ databases">
        <authorList>
            <person name="Arsene-Ploetze F."/>
        </authorList>
    </citation>
    <scope>NUCLEOTIDE SEQUENCE</scope>
    <source>
        <strain evidence="2">DSM 42138</strain>
    </source>
</reference>
<feature type="compositionally biased region" description="Low complexity" evidence="1">
    <location>
        <begin position="19"/>
        <end position="33"/>
    </location>
</feature>